<evidence type="ECO:0000313" key="2">
    <source>
        <dbReference type="EMBL" id="GLD69345.1"/>
    </source>
</evidence>
<keyword evidence="3" id="KW-1185">Reference proteome</keyword>
<sequence length="159" mass="18035">MIRTYLLPPPPPPAFAEGQCQLTTSLHLLYLQRWCTWRLNPPFPSTREMAPRCPATTSSTTLPPPGRGGEEPRSQPRQSRERKVSMVESLVDGEEPIYSMPDGCPESDYHQGRRRRTHTPRRQFAVWSNRSAAAADEEHREVDLQLMLAMSPIEAALTL</sequence>
<dbReference type="EMBL" id="BRZM01000209">
    <property type="protein sequence ID" value="GLD69345.1"/>
    <property type="molecule type" value="Genomic_DNA"/>
</dbReference>
<proteinExistence type="predicted"/>
<protein>
    <submittedName>
        <fullName evidence="2">Unconventional myosin-X</fullName>
    </submittedName>
</protein>
<organism evidence="2 3">
    <name type="scientific">Lates japonicus</name>
    <name type="common">Japanese lates</name>
    <dbReference type="NCBI Taxonomy" id="270547"/>
    <lineage>
        <taxon>Eukaryota</taxon>
        <taxon>Metazoa</taxon>
        <taxon>Chordata</taxon>
        <taxon>Craniata</taxon>
        <taxon>Vertebrata</taxon>
        <taxon>Euteleostomi</taxon>
        <taxon>Actinopterygii</taxon>
        <taxon>Neopterygii</taxon>
        <taxon>Teleostei</taxon>
        <taxon>Neoteleostei</taxon>
        <taxon>Acanthomorphata</taxon>
        <taxon>Carangaria</taxon>
        <taxon>Carangaria incertae sedis</taxon>
        <taxon>Centropomidae</taxon>
        <taxon>Lates</taxon>
    </lineage>
</organism>
<feature type="region of interest" description="Disordered" evidence="1">
    <location>
        <begin position="47"/>
        <end position="119"/>
    </location>
</feature>
<evidence type="ECO:0000256" key="1">
    <source>
        <dbReference type="SAM" id="MobiDB-lite"/>
    </source>
</evidence>
<feature type="compositionally biased region" description="Basic and acidic residues" evidence="1">
    <location>
        <begin position="68"/>
        <end position="85"/>
    </location>
</feature>
<gene>
    <name evidence="2" type="ORF">AKAME5_002065800</name>
</gene>
<comment type="caution">
    <text evidence="2">The sequence shown here is derived from an EMBL/GenBank/DDBJ whole genome shotgun (WGS) entry which is preliminary data.</text>
</comment>
<name>A0AAD3RIP2_LATJO</name>
<dbReference type="AlphaFoldDB" id="A0AAD3RIP2"/>
<evidence type="ECO:0000313" key="3">
    <source>
        <dbReference type="Proteomes" id="UP001279410"/>
    </source>
</evidence>
<reference evidence="2" key="1">
    <citation type="submission" date="2022-08" db="EMBL/GenBank/DDBJ databases">
        <title>Genome sequencing of akame (Lates japonicus).</title>
        <authorList>
            <person name="Hashiguchi Y."/>
            <person name="Takahashi H."/>
        </authorList>
    </citation>
    <scope>NUCLEOTIDE SEQUENCE</scope>
    <source>
        <strain evidence="2">Kochi</strain>
    </source>
</reference>
<dbReference type="Proteomes" id="UP001279410">
    <property type="component" value="Unassembled WGS sequence"/>
</dbReference>
<accession>A0AAD3RIP2</accession>